<dbReference type="InterPro" id="IPR044169">
    <property type="entry name" value="PI21"/>
</dbReference>
<dbReference type="SUPFAM" id="SSF55008">
    <property type="entry name" value="HMA, heavy metal-associated domain"/>
    <property type="match status" value="1"/>
</dbReference>
<dbReference type="InterPro" id="IPR036163">
    <property type="entry name" value="HMA_dom_sf"/>
</dbReference>
<reference evidence="2 3" key="1">
    <citation type="journal article" date="2023" name="BMC Biotechnol.">
        <title>Vitis rotundifolia cv Carlos genome sequencing.</title>
        <authorList>
            <person name="Huff M."/>
            <person name="Hulse-Kemp A."/>
            <person name="Scheffler B."/>
            <person name="Youngblood R."/>
            <person name="Simpson S."/>
            <person name="Babiker E."/>
            <person name="Staton M."/>
        </authorList>
    </citation>
    <scope>NUCLEOTIDE SEQUENCE [LARGE SCALE GENOMIC DNA]</scope>
    <source>
        <tissue evidence="2">Leaf</tissue>
    </source>
</reference>
<dbReference type="PANTHER" id="PTHR47488:SF7">
    <property type="entry name" value="HEAVY METAL TRANSPORT_DETOXIFICATION SUPERFAMILY PROTEIN"/>
    <property type="match status" value="1"/>
</dbReference>
<dbReference type="Proteomes" id="UP001168098">
    <property type="component" value="Unassembled WGS sequence"/>
</dbReference>
<feature type="compositionally biased region" description="Basic and acidic residues" evidence="1">
    <location>
        <begin position="75"/>
        <end position="144"/>
    </location>
</feature>
<keyword evidence="3" id="KW-1185">Reference proteome</keyword>
<sequence length="243" mass="27490">MSEVTTMRLRVDLECDRCYKKIKKLLCKFPEIRDQIFYEKDNTVEIKVVCCSPGKIRDKLICKGGKTIKSIEIIVPEKPKTPSEKPKPPPEKPKEAEKPKPLPERPKEPEKPKPPPEKPKEPEKLKPPPEKKEEPKKEEPKDQPKPVVKPPAPAPAPAPVPGYPQFYPVAVCCKPCFDLGHGGPCHHGNGIPYQRPSTYDGYVRLVPSYDEPYGGWPSGCRCNRSYGCRCEYFTEENPACTIM</sequence>
<protein>
    <submittedName>
        <fullName evidence="2">Uncharacterized protein</fullName>
    </submittedName>
</protein>
<accession>A0AA39DMG2</accession>
<dbReference type="EMBL" id="JARBHA010000010">
    <property type="protein sequence ID" value="KAJ9689981.1"/>
    <property type="molecule type" value="Genomic_DNA"/>
</dbReference>
<organism evidence="2 3">
    <name type="scientific">Vitis rotundifolia</name>
    <name type="common">Muscadine grape</name>
    <dbReference type="NCBI Taxonomy" id="103349"/>
    <lineage>
        <taxon>Eukaryota</taxon>
        <taxon>Viridiplantae</taxon>
        <taxon>Streptophyta</taxon>
        <taxon>Embryophyta</taxon>
        <taxon>Tracheophyta</taxon>
        <taxon>Spermatophyta</taxon>
        <taxon>Magnoliopsida</taxon>
        <taxon>eudicotyledons</taxon>
        <taxon>Gunneridae</taxon>
        <taxon>Pentapetalae</taxon>
        <taxon>rosids</taxon>
        <taxon>Vitales</taxon>
        <taxon>Vitaceae</taxon>
        <taxon>Viteae</taxon>
        <taxon>Vitis</taxon>
    </lineage>
</organism>
<evidence type="ECO:0000313" key="2">
    <source>
        <dbReference type="EMBL" id="KAJ9689981.1"/>
    </source>
</evidence>
<feature type="compositionally biased region" description="Pro residues" evidence="1">
    <location>
        <begin position="147"/>
        <end position="156"/>
    </location>
</feature>
<comment type="caution">
    <text evidence="2">The sequence shown here is derived from an EMBL/GenBank/DDBJ whole genome shotgun (WGS) entry which is preliminary data.</text>
</comment>
<evidence type="ECO:0000256" key="1">
    <source>
        <dbReference type="SAM" id="MobiDB-lite"/>
    </source>
</evidence>
<evidence type="ECO:0000313" key="3">
    <source>
        <dbReference type="Proteomes" id="UP001168098"/>
    </source>
</evidence>
<gene>
    <name evidence="2" type="ORF">PVL29_012580</name>
</gene>
<name>A0AA39DMG2_VITRO</name>
<proteinExistence type="predicted"/>
<dbReference type="GO" id="GO:0046872">
    <property type="term" value="F:metal ion binding"/>
    <property type="evidence" value="ECO:0007669"/>
    <property type="project" value="InterPro"/>
</dbReference>
<dbReference type="GO" id="GO:1900150">
    <property type="term" value="P:regulation of defense response to fungus"/>
    <property type="evidence" value="ECO:0007669"/>
    <property type="project" value="InterPro"/>
</dbReference>
<feature type="region of interest" description="Disordered" evidence="1">
    <location>
        <begin position="73"/>
        <end position="156"/>
    </location>
</feature>
<dbReference type="PANTHER" id="PTHR47488">
    <property type="entry name" value="HEAVY METAL TRANSPORT/DETOXIFICATION SUPERFAMILY PROTEIN"/>
    <property type="match status" value="1"/>
</dbReference>
<dbReference type="AlphaFoldDB" id="A0AA39DMG2"/>